<feature type="modified residue" description="4-aspartylphosphate" evidence="3 5">
    <location>
        <position position="56"/>
    </location>
</feature>
<dbReference type="PIRSF" id="PIRSF000876">
    <property type="entry name" value="RR_chemtxs_CheB"/>
    <property type="match status" value="1"/>
</dbReference>
<keyword evidence="9" id="KW-1185">Reference proteome</keyword>
<keyword evidence="3 5" id="KW-0597">Phosphoprotein</keyword>
<dbReference type="PANTHER" id="PTHR42872:SF3">
    <property type="entry name" value="PROTEIN-GLUTAMATE METHYLESTERASE_PROTEIN-GLUTAMINE GLUTAMINASE 1"/>
    <property type="match status" value="1"/>
</dbReference>
<dbReference type="SMART" id="SM00448">
    <property type="entry name" value="REC"/>
    <property type="match status" value="1"/>
</dbReference>
<proteinExistence type="inferred from homology"/>
<feature type="active site" evidence="3 4">
    <location>
        <position position="170"/>
    </location>
</feature>
<feature type="active site" evidence="3 4">
    <location>
        <position position="197"/>
    </location>
</feature>
<dbReference type="Pfam" id="PF01339">
    <property type="entry name" value="CheB_methylest"/>
    <property type="match status" value="1"/>
</dbReference>
<dbReference type="Gene3D" id="3.40.50.2300">
    <property type="match status" value="1"/>
</dbReference>
<comment type="similarity">
    <text evidence="3">Belongs to the CheB family.</text>
</comment>
<dbReference type="NCBIfam" id="NF009206">
    <property type="entry name" value="PRK12555.1"/>
    <property type="match status" value="1"/>
</dbReference>
<keyword evidence="3" id="KW-0963">Cytoplasm</keyword>
<evidence type="ECO:0000256" key="1">
    <source>
        <dbReference type="ARBA" id="ARBA00022801"/>
    </source>
</evidence>
<feature type="domain" description="CheB-type methylesterase" evidence="7">
    <location>
        <begin position="158"/>
        <end position="351"/>
    </location>
</feature>
<sequence length="351" mass="39328">MARYRVIVVDDSAFMRNLIKNIIFEESEFEVVYSAKNGKEAVDKVLELKPDVVTMDIEMPIMNGLEALQKIMENQPTPVLMLSNLTDFGTAETIKALQYGAVDFVKKPSLATSLNIHKHRFPFMDKLRNAVQSNVKRHLPSYNHESENSIQPLKKKGSYEFEHLVALGTSTGGPRALQQILTSLPESFTAPILIVQHMPPKFTKSLAERLNMLSPIRVVEAEHGQELETASAYIAPGDWHMGLKKEQGKYKIHLSKEELRTGHRPSVDYLFESLVPFQELEKHIVIMTGMGSDGAEGMKLLIDSGVSSTIVESEESCIIYGMPRAATEMNDVDYVLSIDRIAPKLVDLVTK</sequence>
<evidence type="ECO:0000256" key="3">
    <source>
        <dbReference type="HAMAP-Rule" id="MF_00099"/>
    </source>
</evidence>
<keyword evidence="3 4" id="KW-0145">Chemotaxis</keyword>
<evidence type="ECO:0000313" key="9">
    <source>
        <dbReference type="Proteomes" id="UP001231941"/>
    </source>
</evidence>
<dbReference type="PANTHER" id="PTHR42872">
    <property type="entry name" value="PROTEIN-GLUTAMATE METHYLESTERASE/PROTEIN-GLUTAMINE GLUTAMINASE"/>
    <property type="match status" value="1"/>
</dbReference>
<evidence type="ECO:0000256" key="2">
    <source>
        <dbReference type="ARBA" id="ARBA00048267"/>
    </source>
</evidence>
<organism evidence="8 9">
    <name type="scientific">Chengkuizengella axinellae</name>
    <dbReference type="NCBI Taxonomy" id="3064388"/>
    <lineage>
        <taxon>Bacteria</taxon>
        <taxon>Bacillati</taxon>
        <taxon>Bacillota</taxon>
        <taxon>Bacilli</taxon>
        <taxon>Bacillales</taxon>
        <taxon>Paenibacillaceae</taxon>
        <taxon>Chengkuizengella</taxon>
    </lineage>
</organism>
<dbReference type="PROSITE" id="PS50110">
    <property type="entry name" value="RESPONSE_REGULATORY"/>
    <property type="match status" value="1"/>
</dbReference>
<evidence type="ECO:0000256" key="4">
    <source>
        <dbReference type="PROSITE-ProRule" id="PRU00050"/>
    </source>
</evidence>
<comment type="catalytic activity">
    <reaction evidence="2 3">
        <text>[protein]-L-glutamate 5-O-methyl ester + H2O = L-glutamyl-[protein] + methanol + H(+)</text>
        <dbReference type="Rhea" id="RHEA:23236"/>
        <dbReference type="Rhea" id="RHEA-COMP:10208"/>
        <dbReference type="Rhea" id="RHEA-COMP:10311"/>
        <dbReference type="ChEBI" id="CHEBI:15377"/>
        <dbReference type="ChEBI" id="CHEBI:15378"/>
        <dbReference type="ChEBI" id="CHEBI:17790"/>
        <dbReference type="ChEBI" id="CHEBI:29973"/>
        <dbReference type="ChEBI" id="CHEBI:82795"/>
        <dbReference type="EC" id="3.1.1.61"/>
    </reaction>
</comment>
<dbReference type="InterPro" id="IPR035909">
    <property type="entry name" value="CheB_C"/>
</dbReference>
<name>A0ABT9IVS1_9BACL</name>
<evidence type="ECO:0000259" key="7">
    <source>
        <dbReference type="PROSITE" id="PS50122"/>
    </source>
</evidence>
<dbReference type="InterPro" id="IPR000673">
    <property type="entry name" value="Sig_transdc_resp-reg_Me-estase"/>
</dbReference>
<dbReference type="EMBL" id="JAVAMP010000001">
    <property type="protein sequence ID" value="MDP5273460.1"/>
    <property type="molecule type" value="Genomic_DNA"/>
</dbReference>
<evidence type="ECO:0000313" key="8">
    <source>
        <dbReference type="EMBL" id="MDP5273460.1"/>
    </source>
</evidence>
<feature type="domain" description="Response regulatory" evidence="6">
    <location>
        <begin position="5"/>
        <end position="122"/>
    </location>
</feature>
<dbReference type="RefSeq" id="WP_305990726.1">
    <property type="nucleotide sequence ID" value="NZ_JAVAMP010000001.1"/>
</dbReference>
<dbReference type="InterPro" id="IPR008248">
    <property type="entry name" value="CheB-like"/>
</dbReference>
<comment type="domain">
    <text evidence="3">Contains a C-terminal catalytic domain, and an N-terminal region which modulates catalytic activity.</text>
</comment>
<reference evidence="8 9" key="1">
    <citation type="submission" date="2023-08" db="EMBL/GenBank/DDBJ databases">
        <authorList>
            <person name="Park J.-S."/>
        </authorList>
    </citation>
    <scope>NUCLEOTIDE SEQUENCE [LARGE SCALE GENOMIC DNA]</scope>
    <source>
        <strain evidence="8 9">2205SS18-9</strain>
    </source>
</reference>
<dbReference type="InterPro" id="IPR011006">
    <property type="entry name" value="CheY-like_superfamily"/>
</dbReference>
<dbReference type="SUPFAM" id="SSF52172">
    <property type="entry name" value="CheY-like"/>
    <property type="match status" value="1"/>
</dbReference>
<gene>
    <name evidence="3" type="primary">cheB</name>
    <name evidence="8" type="ORF">Q5Y73_05040</name>
</gene>
<comment type="catalytic activity">
    <reaction evidence="3">
        <text>L-glutaminyl-[protein] + H2O = L-glutamyl-[protein] + NH4(+)</text>
        <dbReference type="Rhea" id="RHEA:16441"/>
        <dbReference type="Rhea" id="RHEA-COMP:10207"/>
        <dbReference type="Rhea" id="RHEA-COMP:10208"/>
        <dbReference type="ChEBI" id="CHEBI:15377"/>
        <dbReference type="ChEBI" id="CHEBI:28938"/>
        <dbReference type="ChEBI" id="CHEBI:29973"/>
        <dbReference type="ChEBI" id="CHEBI:30011"/>
        <dbReference type="EC" id="3.5.1.44"/>
    </reaction>
</comment>
<dbReference type="NCBIfam" id="NF001965">
    <property type="entry name" value="PRK00742.1"/>
    <property type="match status" value="1"/>
</dbReference>
<accession>A0ABT9IVS1</accession>
<dbReference type="Proteomes" id="UP001231941">
    <property type="component" value="Unassembled WGS sequence"/>
</dbReference>
<comment type="subcellular location">
    <subcellularLocation>
        <location evidence="3">Cytoplasm</location>
    </subcellularLocation>
</comment>
<evidence type="ECO:0000256" key="5">
    <source>
        <dbReference type="PROSITE-ProRule" id="PRU00169"/>
    </source>
</evidence>
<dbReference type="PROSITE" id="PS50122">
    <property type="entry name" value="CHEB"/>
    <property type="match status" value="1"/>
</dbReference>
<feature type="active site" evidence="3 4">
    <location>
        <position position="293"/>
    </location>
</feature>
<evidence type="ECO:0000259" key="6">
    <source>
        <dbReference type="PROSITE" id="PS50110"/>
    </source>
</evidence>
<dbReference type="InterPro" id="IPR001789">
    <property type="entry name" value="Sig_transdc_resp-reg_receiver"/>
</dbReference>
<keyword evidence="1 3" id="KW-0378">Hydrolase</keyword>
<dbReference type="HAMAP" id="MF_00099">
    <property type="entry name" value="CheB_chemtxs"/>
    <property type="match status" value="1"/>
</dbReference>
<dbReference type="CDD" id="cd17541">
    <property type="entry name" value="REC_CheB-like"/>
    <property type="match status" value="1"/>
</dbReference>
<dbReference type="CDD" id="cd16432">
    <property type="entry name" value="CheB_Rec"/>
    <property type="match status" value="1"/>
</dbReference>
<dbReference type="SUPFAM" id="SSF52738">
    <property type="entry name" value="Methylesterase CheB, C-terminal domain"/>
    <property type="match status" value="1"/>
</dbReference>
<dbReference type="EC" id="3.5.1.44" evidence="3"/>
<dbReference type="Pfam" id="PF00072">
    <property type="entry name" value="Response_reg"/>
    <property type="match status" value="1"/>
</dbReference>
<protein>
    <recommendedName>
        <fullName evidence="3">Protein-glutamate methylesterase/protein-glutamine glutaminase</fullName>
        <ecNumber evidence="3">3.1.1.61</ecNumber>
        <ecNumber evidence="3">3.5.1.44</ecNumber>
    </recommendedName>
</protein>
<dbReference type="PROSITE" id="PS00141">
    <property type="entry name" value="ASP_PROTEASE"/>
    <property type="match status" value="1"/>
</dbReference>
<comment type="function">
    <text evidence="3">Involved in chemotaxis. Part of a chemotaxis signal transduction system that modulates chemotaxis in response to various stimuli. Catalyzes the demethylation of specific methylglutamate residues introduced into the chemoreceptors (methyl-accepting chemotaxis proteins or MCP) by CheR. Also mediates the irreversible deamidation of specific glutamine residues to glutamic acid.</text>
</comment>
<dbReference type="InterPro" id="IPR001969">
    <property type="entry name" value="Aspartic_peptidase_AS"/>
</dbReference>
<comment type="PTM">
    <text evidence="3">Phosphorylated by CheA. Phosphorylation of the N-terminal regulatory domain activates the methylesterase activity.</text>
</comment>
<comment type="caution">
    <text evidence="8">The sequence shown here is derived from an EMBL/GenBank/DDBJ whole genome shotgun (WGS) entry which is preliminary data.</text>
</comment>
<dbReference type="GO" id="GO:0008984">
    <property type="term" value="F:protein-glutamate methylesterase activity"/>
    <property type="evidence" value="ECO:0007669"/>
    <property type="project" value="UniProtKB-EC"/>
</dbReference>
<dbReference type="Gene3D" id="3.40.50.180">
    <property type="entry name" value="Methylesterase CheB, C-terminal domain"/>
    <property type="match status" value="1"/>
</dbReference>
<dbReference type="EC" id="3.1.1.61" evidence="3"/>